<dbReference type="EMBL" id="JAHRIP010032875">
    <property type="protein sequence ID" value="MEQ2293474.1"/>
    <property type="molecule type" value="Genomic_DNA"/>
</dbReference>
<sequence length="115" mass="12646">MTTCCYFYRGDLISYGSGRTAVPSAAFCSVSTASSVPPLGLLISAKFLRTSPGTPGGTAKLLAGLRRRLFKRNLQRDDEECAPPPEHHLTSHRLHLPYMLLFVWTSYPSNTMVAL</sequence>
<accession>A0ABV0YI00</accession>
<protein>
    <submittedName>
        <fullName evidence="1">Uncharacterized protein</fullName>
    </submittedName>
</protein>
<proteinExistence type="predicted"/>
<comment type="caution">
    <text evidence="1">The sequence shown here is derived from an EMBL/GenBank/DDBJ whole genome shotgun (WGS) entry which is preliminary data.</text>
</comment>
<reference evidence="1 2" key="1">
    <citation type="submission" date="2021-06" db="EMBL/GenBank/DDBJ databases">
        <authorList>
            <person name="Palmer J.M."/>
        </authorList>
    </citation>
    <scope>NUCLEOTIDE SEQUENCE [LARGE SCALE GENOMIC DNA]</scope>
    <source>
        <strain evidence="1 2">AS_MEX2019</strain>
        <tissue evidence="1">Muscle</tissue>
    </source>
</reference>
<evidence type="ECO:0000313" key="1">
    <source>
        <dbReference type="EMBL" id="MEQ2293474.1"/>
    </source>
</evidence>
<name>A0ABV0YI00_9TELE</name>
<keyword evidence="2" id="KW-1185">Reference proteome</keyword>
<dbReference type="Proteomes" id="UP001469553">
    <property type="component" value="Unassembled WGS sequence"/>
</dbReference>
<organism evidence="1 2">
    <name type="scientific">Ameca splendens</name>
    <dbReference type="NCBI Taxonomy" id="208324"/>
    <lineage>
        <taxon>Eukaryota</taxon>
        <taxon>Metazoa</taxon>
        <taxon>Chordata</taxon>
        <taxon>Craniata</taxon>
        <taxon>Vertebrata</taxon>
        <taxon>Euteleostomi</taxon>
        <taxon>Actinopterygii</taxon>
        <taxon>Neopterygii</taxon>
        <taxon>Teleostei</taxon>
        <taxon>Neoteleostei</taxon>
        <taxon>Acanthomorphata</taxon>
        <taxon>Ovalentaria</taxon>
        <taxon>Atherinomorphae</taxon>
        <taxon>Cyprinodontiformes</taxon>
        <taxon>Goodeidae</taxon>
        <taxon>Ameca</taxon>
    </lineage>
</organism>
<gene>
    <name evidence="1" type="ORF">AMECASPLE_033800</name>
</gene>
<evidence type="ECO:0000313" key="2">
    <source>
        <dbReference type="Proteomes" id="UP001469553"/>
    </source>
</evidence>